<dbReference type="EMBL" id="VSRR010000271">
    <property type="protein sequence ID" value="MPC13295.1"/>
    <property type="molecule type" value="Genomic_DNA"/>
</dbReference>
<sequence length="60" mass="6449">MRVKAWSGCCSELIQHKKTSKVVGYQIGTYAIPVCVTVATGTVTLLAGASTLHYLWYTAA</sequence>
<dbReference type="AlphaFoldDB" id="A0A5B7CVZ9"/>
<accession>A0A5B7CVZ9</accession>
<keyword evidence="1" id="KW-0472">Membrane</keyword>
<keyword evidence="3" id="KW-1185">Reference proteome</keyword>
<reference evidence="2 3" key="1">
    <citation type="submission" date="2019-05" db="EMBL/GenBank/DDBJ databases">
        <title>Another draft genome of Portunus trituberculatus and its Hox gene families provides insights of decapod evolution.</title>
        <authorList>
            <person name="Jeong J.-H."/>
            <person name="Song I."/>
            <person name="Kim S."/>
            <person name="Choi T."/>
            <person name="Kim D."/>
            <person name="Ryu S."/>
            <person name="Kim W."/>
        </authorList>
    </citation>
    <scope>NUCLEOTIDE SEQUENCE [LARGE SCALE GENOMIC DNA]</scope>
    <source>
        <tissue evidence="2">Muscle</tissue>
    </source>
</reference>
<feature type="transmembrane region" description="Helical" evidence="1">
    <location>
        <begin position="30"/>
        <end position="57"/>
    </location>
</feature>
<organism evidence="2 3">
    <name type="scientific">Portunus trituberculatus</name>
    <name type="common">Swimming crab</name>
    <name type="synonym">Neptunus trituberculatus</name>
    <dbReference type="NCBI Taxonomy" id="210409"/>
    <lineage>
        <taxon>Eukaryota</taxon>
        <taxon>Metazoa</taxon>
        <taxon>Ecdysozoa</taxon>
        <taxon>Arthropoda</taxon>
        <taxon>Crustacea</taxon>
        <taxon>Multicrustacea</taxon>
        <taxon>Malacostraca</taxon>
        <taxon>Eumalacostraca</taxon>
        <taxon>Eucarida</taxon>
        <taxon>Decapoda</taxon>
        <taxon>Pleocyemata</taxon>
        <taxon>Brachyura</taxon>
        <taxon>Eubrachyura</taxon>
        <taxon>Portunoidea</taxon>
        <taxon>Portunidae</taxon>
        <taxon>Portuninae</taxon>
        <taxon>Portunus</taxon>
    </lineage>
</organism>
<keyword evidence="1" id="KW-0812">Transmembrane</keyword>
<name>A0A5B7CVZ9_PORTR</name>
<dbReference type="Proteomes" id="UP000324222">
    <property type="component" value="Unassembled WGS sequence"/>
</dbReference>
<keyword evidence="1" id="KW-1133">Transmembrane helix</keyword>
<protein>
    <submittedName>
        <fullName evidence="2">Uncharacterized protein</fullName>
    </submittedName>
</protein>
<comment type="caution">
    <text evidence="2">The sequence shown here is derived from an EMBL/GenBank/DDBJ whole genome shotgun (WGS) entry which is preliminary data.</text>
</comment>
<evidence type="ECO:0000313" key="2">
    <source>
        <dbReference type="EMBL" id="MPC13295.1"/>
    </source>
</evidence>
<evidence type="ECO:0000313" key="3">
    <source>
        <dbReference type="Proteomes" id="UP000324222"/>
    </source>
</evidence>
<proteinExistence type="predicted"/>
<gene>
    <name evidence="2" type="ORF">E2C01_006023</name>
</gene>
<evidence type="ECO:0000256" key="1">
    <source>
        <dbReference type="SAM" id="Phobius"/>
    </source>
</evidence>